<dbReference type="GO" id="GO:0016740">
    <property type="term" value="F:transferase activity"/>
    <property type="evidence" value="ECO:0007669"/>
    <property type="project" value="UniProtKB-KW"/>
</dbReference>
<dbReference type="Proteomes" id="UP000623467">
    <property type="component" value="Unassembled WGS sequence"/>
</dbReference>
<dbReference type="OrthoDB" id="1862401at2759"/>
<sequence length="493" mass="54082">MSISNSVTVISRRTVLCSDESSWKALGDSPFSLGPFDQIAGFVPIQIVWVYAQSNPSVELIPLERLQRGLGRLLDYYPQLSGRLQINSSNGTREIARFNTGAELLEARCNQELDAFSSPSPSSPESRCILLQNLPAAGNALLAPFDATPEGVYRDPILAVQHTRFACGSVALGVRAHHTICDGDGFFQLVRDLAELYRGLQSSETTPSLVHPPHIRPYMSELISGYMTPEERLAALDVQPPLFYAEPPSIIDNSSSSVSAGAFRPPPYPTEGRFLRFSSARLNALKAEATDPNGSGWVSTFEALGAYLYQRVHQARLQLTVKDPNFGELSRTDFLAPVNLRSRLGLSAHYFPNALIATSTTIPPDTLANGPLWQVAKAVHDLTRTSFLTEKDEIDRSLRWIAAQPDVRKIREKFQYGNGSFMVSQWNKFDMYAGSVFDVAPVLVSPPFTQSSLVDGLVYFLPTEEIGTGGDVGAIDVSLSLSAPVWELCRIIV</sequence>
<keyword evidence="3" id="KW-1185">Reference proteome</keyword>
<dbReference type="Pfam" id="PF02458">
    <property type="entry name" value="Transferase"/>
    <property type="match status" value="1"/>
</dbReference>
<dbReference type="InterPro" id="IPR023213">
    <property type="entry name" value="CAT-like_dom_sf"/>
</dbReference>
<reference evidence="2" key="1">
    <citation type="submission" date="2020-05" db="EMBL/GenBank/DDBJ databases">
        <title>Mycena genomes resolve the evolution of fungal bioluminescence.</title>
        <authorList>
            <person name="Tsai I.J."/>
        </authorList>
    </citation>
    <scope>NUCLEOTIDE SEQUENCE</scope>
    <source>
        <strain evidence="2">160909Yilan</strain>
    </source>
</reference>
<gene>
    <name evidence="2" type="ORF">MSAN_00366300</name>
</gene>
<dbReference type="EMBL" id="JACAZH010000002">
    <property type="protein sequence ID" value="KAF7374806.1"/>
    <property type="molecule type" value="Genomic_DNA"/>
</dbReference>
<name>A0A8H6ZDA8_9AGAR</name>
<proteinExistence type="predicted"/>
<comment type="caution">
    <text evidence="2">The sequence shown here is derived from an EMBL/GenBank/DDBJ whole genome shotgun (WGS) entry which is preliminary data.</text>
</comment>
<dbReference type="SUPFAM" id="SSF52777">
    <property type="entry name" value="CoA-dependent acyltransferases"/>
    <property type="match status" value="1"/>
</dbReference>
<dbReference type="PANTHER" id="PTHR31896">
    <property type="entry name" value="FAMILY REGULATORY PROTEIN, PUTATIVE (AFU_ORTHOLOGUE AFUA_3G14730)-RELATED"/>
    <property type="match status" value="1"/>
</dbReference>
<dbReference type="PANTHER" id="PTHR31896:SF64">
    <property type="entry name" value="TRICHOTHECENE 3-O-ACETYLTRANSFERASE"/>
    <property type="match status" value="1"/>
</dbReference>
<evidence type="ECO:0000313" key="2">
    <source>
        <dbReference type="EMBL" id="KAF7374806.1"/>
    </source>
</evidence>
<dbReference type="AlphaFoldDB" id="A0A8H6ZDA8"/>
<accession>A0A8H6ZDA8</accession>
<protein>
    <submittedName>
        <fullName evidence="2">Anthranilate N-benzoyltransferase protein 3-like protein</fullName>
    </submittedName>
</protein>
<evidence type="ECO:0000313" key="3">
    <source>
        <dbReference type="Proteomes" id="UP000623467"/>
    </source>
</evidence>
<evidence type="ECO:0000256" key="1">
    <source>
        <dbReference type="ARBA" id="ARBA00022679"/>
    </source>
</evidence>
<organism evidence="2 3">
    <name type="scientific">Mycena sanguinolenta</name>
    <dbReference type="NCBI Taxonomy" id="230812"/>
    <lineage>
        <taxon>Eukaryota</taxon>
        <taxon>Fungi</taxon>
        <taxon>Dikarya</taxon>
        <taxon>Basidiomycota</taxon>
        <taxon>Agaricomycotina</taxon>
        <taxon>Agaricomycetes</taxon>
        <taxon>Agaricomycetidae</taxon>
        <taxon>Agaricales</taxon>
        <taxon>Marasmiineae</taxon>
        <taxon>Mycenaceae</taxon>
        <taxon>Mycena</taxon>
    </lineage>
</organism>
<dbReference type="InterPro" id="IPR051283">
    <property type="entry name" value="Sec_Metabolite_Acyltrans"/>
</dbReference>
<dbReference type="Gene3D" id="3.30.559.10">
    <property type="entry name" value="Chloramphenicol acetyltransferase-like domain"/>
    <property type="match status" value="2"/>
</dbReference>
<keyword evidence="1 2" id="KW-0808">Transferase</keyword>